<dbReference type="PANTHER" id="PTHR12775:SF0">
    <property type="entry name" value="REPLICATION TERMINATION FACTOR 2"/>
    <property type="match status" value="1"/>
</dbReference>
<evidence type="ECO:0008006" key="2">
    <source>
        <dbReference type="Google" id="ProtNLM"/>
    </source>
</evidence>
<protein>
    <recommendedName>
        <fullName evidence="2">Replication termination factor 2</fullName>
    </recommendedName>
</protein>
<dbReference type="GO" id="GO:0006274">
    <property type="term" value="P:DNA replication termination"/>
    <property type="evidence" value="ECO:0007669"/>
    <property type="project" value="TreeGrafter"/>
</dbReference>
<dbReference type="Pfam" id="PF04641">
    <property type="entry name" value="Rtf2"/>
    <property type="match status" value="1"/>
</dbReference>
<organism evidence="1">
    <name type="scientific">Trypanosoma vivax (strain Y486)</name>
    <dbReference type="NCBI Taxonomy" id="1055687"/>
    <lineage>
        <taxon>Eukaryota</taxon>
        <taxon>Discoba</taxon>
        <taxon>Euglenozoa</taxon>
        <taxon>Kinetoplastea</taxon>
        <taxon>Metakinetoplastina</taxon>
        <taxon>Trypanosomatida</taxon>
        <taxon>Trypanosomatidae</taxon>
        <taxon>Trypanosoma</taxon>
        <taxon>Duttonella</taxon>
    </lineage>
</organism>
<name>G0U4K0_TRYVY</name>
<proteinExistence type="predicted"/>
<dbReference type="EMBL" id="HE573026">
    <property type="protein sequence ID" value="CCC52364.1"/>
    <property type="molecule type" value="Genomic_DNA"/>
</dbReference>
<gene>
    <name evidence="1" type="ORF">TVY486_1014070</name>
</gene>
<sequence length="172" mass="19399">MTLEPLEVPIVFDLRGRLYSKSAVVEELVSRRRSGAHPSQSRRDFDTTVTRLTDVCEVSNAEESTEGKVVIRCPLTSFDTCYGLHRFVGFWTCGHVVCVSACNRMLEQRPQAINSSSEDDVTFSICPYCGESSFSVSLILGCEEDEVSQLKRLRPLQRESRKRKRTESLAKA</sequence>
<reference evidence="1" key="1">
    <citation type="journal article" date="2012" name="Proc. Natl. Acad. Sci. U.S.A.">
        <title>Antigenic diversity is generated by distinct evolutionary mechanisms in African trypanosome species.</title>
        <authorList>
            <person name="Jackson A.P."/>
            <person name="Berry A."/>
            <person name="Aslett M."/>
            <person name="Allison H.C."/>
            <person name="Burton P."/>
            <person name="Vavrova-Anderson J."/>
            <person name="Brown R."/>
            <person name="Browne H."/>
            <person name="Corton N."/>
            <person name="Hauser H."/>
            <person name="Gamble J."/>
            <person name="Gilderthorp R."/>
            <person name="Marcello L."/>
            <person name="McQuillan J."/>
            <person name="Otto T.D."/>
            <person name="Quail M.A."/>
            <person name="Sanders M.J."/>
            <person name="van Tonder A."/>
            <person name="Ginger M.L."/>
            <person name="Field M.C."/>
            <person name="Barry J.D."/>
            <person name="Hertz-Fowler C."/>
            <person name="Berriman M."/>
        </authorList>
    </citation>
    <scope>NUCLEOTIDE SEQUENCE</scope>
    <source>
        <strain evidence="1">Y486</strain>
    </source>
</reference>
<dbReference type="GO" id="GO:0005634">
    <property type="term" value="C:nucleus"/>
    <property type="evidence" value="ECO:0007669"/>
    <property type="project" value="TreeGrafter"/>
</dbReference>
<dbReference type="AlphaFoldDB" id="G0U4K0"/>
<accession>G0U4K0</accession>
<evidence type="ECO:0000313" key="1">
    <source>
        <dbReference type="EMBL" id="CCC52364.1"/>
    </source>
</evidence>
<dbReference type="InterPro" id="IPR006735">
    <property type="entry name" value="Rtf2"/>
</dbReference>
<dbReference type="VEuPathDB" id="TriTrypDB:TvY486_1014070"/>
<dbReference type="PANTHER" id="PTHR12775">
    <property type="entry name" value="PROTEIN C20ORF43 HOMOLOG"/>
    <property type="match status" value="1"/>
</dbReference>